<feature type="region of interest" description="Disordered" evidence="1">
    <location>
        <begin position="19"/>
        <end position="99"/>
    </location>
</feature>
<name>A0AAV2EAR9_9ROSI</name>
<dbReference type="AlphaFoldDB" id="A0AAV2EAR9"/>
<keyword evidence="3" id="KW-1185">Reference proteome</keyword>
<feature type="compositionally biased region" description="Basic and acidic residues" evidence="1">
    <location>
        <begin position="85"/>
        <end position="99"/>
    </location>
</feature>
<evidence type="ECO:0000256" key="1">
    <source>
        <dbReference type="SAM" id="MobiDB-lite"/>
    </source>
</evidence>
<proteinExistence type="predicted"/>
<accession>A0AAV2EAR9</accession>
<organism evidence="2 3">
    <name type="scientific">Linum trigynum</name>
    <dbReference type="NCBI Taxonomy" id="586398"/>
    <lineage>
        <taxon>Eukaryota</taxon>
        <taxon>Viridiplantae</taxon>
        <taxon>Streptophyta</taxon>
        <taxon>Embryophyta</taxon>
        <taxon>Tracheophyta</taxon>
        <taxon>Spermatophyta</taxon>
        <taxon>Magnoliopsida</taxon>
        <taxon>eudicotyledons</taxon>
        <taxon>Gunneridae</taxon>
        <taxon>Pentapetalae</taxon>
        <taxon>rosids</taxon>
        <taxon>fabids</taxon>
        <taxon>Malpighiales</taxon>
        <taxon>Linaceae</taxon>
        <taxon>Linum</taxon>
    </lineage>
</organism>
<evidence type="ECO:0000313" key="2">
    <source>
        <dbReference type="EMBL" id="CAL1382832.1"/>
    </source>
</evidence>
<dbReference type="EMBL" id="OZ034817">
    <property type="protein sequence ID" value="CAL1382832.1"/>
    <property type="molecule type" value="Genomic_DNA"/>
</dbReference>
<reference evidence="2 3" key="1">
    <citation type="submission" date="2024-04" db="EMBL/GenBank/DDBJ databases">
        <authorList>
            <person name="Fracassetti M."/>
        </authorList>
    </citation>
    <scope>NUCLEOTIDE SEQUENCE [LARGE SCALE GENOMIC DNA]</scope>
</reference>
<gene>
    <name evidence="2" type="ORF">LTRI10_LOCUS24136</name>
</gene>
<feature type="compositionally biased region" description="Basic residues" evidence="1">
    <location>
        <begin position="72"/>
        <end position="82"/>
    </location>
</feature>
<sequence length="135" mass="14382">MGWLLDAGRVQGARQLCASASASTLCSSKPTIQHKQGGQEGQGRRKTKERGREGNLQSGGPAATGEDEGKLLRRRHGKRKASSGKGERVKGRVGEGGESEREVGLWYVGVGRVEGGVVGRSEGEATVGRWRWVKA</sequence>
<dbReference type="Proteomes" id="UP001497516">
    <property type="component" value="Chromosome 4"/>
</dbReference>
<evidence type="ECO:0000313" key="3">
    <source>
        <dbReference type="Proteomes" id="UP001497516"/>
    </source>
</evidence>
<protein>
    <submittedName>
        <fullName evidence="2">Uncharacterized protein</fullName>
    </submittedName>
</protein>
<feature type="compositionally biased region" description="Low complexity" evidence="1">
    <location>
        <begin position="19"/>
        <end position="36"/>
    </location>
</feature>